<dbReference type="Gene3D" id="1.10.1660.10">
    <property type="match status" value="1"/>
</dbReference>
<dbReference type="PROSITE" id="PS50937">
    <property type="entry name" value="HTH_MERR_2"/>
    <property type="match status" value="1"/>
</dbReference>
<keyword evidence="4" id="KW-1185">Reference proteome</keyword>
<accession>A0ABN2RLP6</accession>
<sequence>MQIGELASIAGVSTRAVRHYHQRGLLPEPPRRANGYRHYGLREVILLARIRRLTELGLTLDEVRDVLADEQGRDLHEILVGLDHDLARQETAIRDRRARLAGLIERAEAGALHADDPVSPETAALLGVLGRPGTASSPMARLERDLVALLDTAPDQQGVLATMTALAGDGEAAAEALALHRRLDELSEAPVGDPRVAPLAAELAASVPPEVVALIADQLPDSLDTPFAGAMLDSVSPAQAEVLRQAIRLLSWPR</sequence>
<dbReference type="SUPFAM" id="SSF46955">
    <property type="entry name" value="Putative DNA-binding domain"/>
    <property type="match status" value="1"/>
</dbReference>
<evidence type="ECO:0000313" key="4">
    <source>
        <dbReference type="Proteomes" id="UP001501116"/>
    </source>
</evidence>
<dbReference type="InterPro" id="IPR000551">
    <property type="entry name" value="MerR-type_HTH_dom"/>
</dbReference>
<name>A0ABN2RLP6_9PSEU</name>
<comment type="caution">
    <text evidence="3">The sequence shown here is derived from an EMBL/GenBank/DDBJ whole genome shotgun (WGS) entry which is preliminary data.</text>
</comment>
<dbReference type="CDD" id="cd00592">
    <property type="entry name" value="HTH_MerR-like"/>
    <property type="match status" value="1"/>
</dbReference>
<dbReference type="PRINTS" id="PR00040">
    <property type="entry name" value="HTHMERR"/>
</dbReference>
<organism evidence="3 4">
    <name type="scientific">Amycolatopsis minnesotensis</name>
    <dbReference type="NCBI Taxonomy" id="337894"/>
    <lineage>
        <taxon>Bacteria</taxon>
        <taxon>Bacillati</taxon>
        <taxon>Actinomycetota</taxon>
        <taxon>Actinomycetes</taxon>
        <taxon>Pseudonocardiales</taxon>
        <taxon>Pseudonocardiaceae</taxon>
        <taxon>Amycolatopsis</taxon>
    </lineage>
</organism>
<protein>
    <submittedName>
        <fullName evidence="3">MerR family transcriptional regulator</fullName>
    </submittedName>
</protein>
<dbReference type="InterPro" id="IPR009061">
    <property type="entry name" value="DNA-bd_dom_put_sf"/>
</dbReference>
<gene>
    <name evidence="3" type="ORF">GCM10009754_51280</name>
</gene>
<dbReference type="PANTHER" id="PTHR30204">
    <property type="entry name" value="REDOX-CYCLING DRUG-SENSING TRANSCRIPTIONAL ACTIVATOR SOXR"/>
    <property type="match status" value="1"/>
</dbReference>
<proteinExistence type="predicted"/>
<dbReference type="SMART" id="SM00422">
    <property type="entry name" value="HTH_MERR"/>
    <property type="match status" value="1"/>
</dbReference>
<dbReference type="EMBL" id="BAAANN010000021">
    <property type="protein sequence ID" value="GAA1970986.1"/>
    <property type="molecule type" value="Genomic_DNA"/>
</dbReference>
<dbReference type="InterPro" id="IPR047057">
    <property type="entry name" value="MerR_fam"/>
</dbReference>
<dbReference type="Pfam" id="PF13411">
    <property type="entry name" value="MerR_1"/>
    <property type="match status" value="1"/>
</dbReference>
<feature type="domain" description="HTH merR-type" evidence="2">
    <location>
        <begin position="1"/>
        <end position="69"/>
    </location>
</feature>
<keyword evidence="1" id="KW-0238">DNA-binding</keyword>
<evidence type="ECO:0000313" key="3">
    <source>
        <dbReference type="EMBL" id="GAA1970986.1"/>
    </source>
</evidence>
<evidence type="ECO:0000256" key="1">
    <source>
        <dbReference type="ARBA" id="ARBA00023125"/>
    </source>
</evidence>
<dbReference type="Proteomes" id="UP001501116">
    <property type="component" value="Unassembled WGS sequence"/>
</dbReference>
<evidence type="ECO:0000259" key="2">
    <source>
        <dbReference type="PROSITE" id="PS50937"/>
    </source>
</evidence>
<reference evidence="3 4" key="1">
    <citation type="journal article" date="2019" name="Int. J. Syst. Evol. Microbiol.">
        <title>The Global Catalogue of Microorganisms (GCM) 10K type strain sequencing project: providing services to taxonomists for standard genome sequencing and annotation.</title>
        <authorList>
            <consortium name="The Broad Institute Genomics Platform"/>
            <consortium name="The Broad Institute Genome Sequencing Center for Infectious Disease"/>
            <person name="Wu L."/>
            <person name="Ma J."/>
        </authorList>
    </citation>
    <scope>NUCLEOTIDE SEQUENCE [LARGE SCALE GENOMIC DNA]</scope>
    <source>
        <strain evidence="3 4">JCM 14545</strain>
    </source>
</reference>
<dbReference type="PANTHER" id="PTHR30204:SF93">
    <property type="entry name" value="HTH MERR-TYPE DOMAIN-CONTAINING PROTEIN"/>
    <property type="match status" value="1"/>
</dbReference>
<dbReference type="RefSeq" id="WP_344423869.1">
    <property type="nucleotide sequence ID" value="NZ_BAAANN010000021.1"/>
</dbReference>